<dbReference type="RefSeq" id="WP_332865571.1">
    <property type="nucleotide sequence ID" value="NZ_JBAFSM010000023.1"/>
</dbReference>
<name>A0AAW9QLY4_9CHRO</name>
<dbReference type="Proteomes" id="UP001328733">
    <property type="component" value="Unassembled WGS sequence"/>
</dbReference>
<keyword evidence="4" id="KW-1185">Reference proteome</keyword>
<comment type="caution">
    <text evidence="3">The sequence shown here is derived from an EMBL/GenBank/DDBJ whole genome shotgun (WGS) entry which is preliminary data.</text>
</comment>
<gene>
    <name evidence="3" type="ORF">V0288_13250</name>
</gene>
<evidence type="ECO:0000313" key="4">
    <source>
        <dbReference type="Proteomes" id="UP001328733"/>
    </source>
</evidence>
<proteinExistence type="predicted"/>
<protein>
    <submittedName>
        <fullName evidence="3">PEP-CTERM sorting domain-containing protein</fullName>
    </submittedName>
</protein>
<organism evidence="3 4">
    <name type="scientific">Pannus brasiliensis CCIBt3594</name>
    <dbReference type="NCBI Taxonomy" id="1427578"/>
    <lineage>
        <taxon>Bacteria</taxon>
        <taxon>Bacillati</taxon>
        <taxon>Cyanobacteriota</taxon>
        <taxon>Cyanophyceae</taxon>
        <taxon>Oscillatoriophycideae</taxon>
        <taxon>Chroococcales</taxon>
        <taxon>Microcystaceae</taxon>
        <taxon>Pannus</taxon>
    </lineage>
</organism>
<evidence type="ECO:0000313" key="3">
    <source>
        <dbReference type="EMBL" id="MEG3438088.1"/>
    </source>
</evidence>
<dbReference type="Pfam" id="PF07589">
    <property type="entry name" value="PEP-CTERM"/>
    <property type="match status" value="1"/>
</dbReference>
<evidence type="ECO:0000256" key="1">
    <source>
        <dbReference type="SAM" id="SignalP"/>
    </source>
</evidence>
<feature type="signal peptide" evidence="1">
    <location>
        <begin position="1"/>
        <end position="19"/>
    </location>
</feature>
<feature type="chain" id="PRO_5044015731" evidence="1">
    <location>
        <begin position="20"/>
        <end position="175"/>
    </location>
</feature>
<dbReference type="InterPro" id="IPR013424">
    <property type="entry name" value="Ice-binding_C"/>
</dbReference>
<keyword evidence="1" id="KW-0732">Signal</keyword>
<feature type="domain" description="Ice-binding protein C-terminal" evidence="2">
    <location>
        <begin position="152"/>
        <end position="172"/>
    </location>
</feature>
<sequence length="175" mass="17198">MNKNTIFASALAVAGTALALSGAAPANALKFNWSFVIDGGLSSGGGGQTISGTIDGLQEGDNPGDTLIVTVLSTPTGELTGSGWTFSGGAGFFVTGETIALFDAVYTRNGGTETLNFGNDGGNVSPSLADSVNGIAWNSSGVTTFTDPAALPEPGSVVALLGLGALGVAGRKLRG</sequence>
<accession>A0AAW9QLY4</accession>
<evidence type="ECO:0000259" key="2">
    <source>
        <dbReference type="Pfam" id="PF07589"/>
    </source>
</evidence>
<reference evidence="3 4" key="1">
    <citation type="submission" date="2024-01" db="EMBL/GenBank/DDBJ databases">
        <title>Genomic insights into the taxonomy and metabolism of the cyanobacterium Pannus brasiliensis CCIBt3594.</title>
        <authorList>
            <person name="Machado M."/>
            <person name="Botero N.B."/>
            <person name="Andreote A.P.D."/>
            <person name="Feitosa A.M.T."/>
            <person name="Popin R."/>
            <person name="Sivonen K."/>
            <person name="Fiore M.F."/>
        </authorList>
    </citation>
    <scope>NUCLEOTIDE SEQUENCE [LARGE SCALE GENOMIC DNA]</scope>
    <source>
        <strain evidence="3 4">CCIBt3594</strain>
    </source>
</reference>
<dbReference type="EMBL" id="JBAFSM010000023">
    <property type="protein sequence ID" value="MEG3438088.1"/>
    <property type="molecule type" value="Genomic_DNA"/>
</dbReference>
<dbReference type="AlphaFoldDB" id="A0AAW9QLY4"/>